<sequence length="720" mass="83802">MSNSKAENFLNVRDLVIEFRNRGKKFQAVKGANFDIFKGEIFGLVGESGSGKTTIGRAIVGVQPLKDGSVFLENNLVAGKPTSLYTLNKEIYKRLKNIDVKLSMTTSYINNLIKDLKKVYENFSQSNSDIDAKQASKMLKKNKLTFVEDIVLNNLKYVNTIIKYFDRINKFTNGINEYNPEISVQLEKAIILKNNKTKESVMGIKESFEIIYKSISKVKSIIKKFNKKEETNISKLMIDVFSELKIAVAEQKTVLEEIKKTIQYEFQNLALSAPTTKRDKFKHYYWKMVYIDRDEFFLESKKQLEIELNNPSKNKELILKIQDFISDFWSKSNINLKSCEELLDYISNKDKKQNVNVSALLETLKNTHFENDLKKIINEQKVLSQKEIDDLNKEFKSIKKIVKQNIVKDEESIQYFYKWRNIEIDYSLESRESIIELCEFLELPSIDELVKSSYLFENQTRKQKRLNRKNIQMIFQDPGSSLNDRMAIEEIIAEGLENFTELFKSQEAMQRYINEHNEEFPDSMISFEDVKSKDVKKHIILKLISSVGLLPEHLSRYPHEFSGGQRQRVGIARSLAMRPKIIIADEPISALDVSIRAQVLNLFKKFKEEYDLTYLFITHDLSVVRFIADRIAVIYHGQIVELAEAEELFKNPLHQYTKSLLSAIPIPDPELSSKKDLVVYDAQKEHFDYDFDLPSFVEVKQGHYVHANKRELKIIKKSLI</sequence>
<feature type="domain" description="ABC transporter" evidence="5">
    <location>
        <begin position="10"/>
        <end position="661"/>
    </location>
</feature>
<dbReference type="InterPro" id="IPR027417">
    <property type="entry name" value="P-loop_NTPase"/>
</dbReference>
<dbReference type="SUPFAM" id="SSF52540">
    <property type="entry name" value="P-loop containing nucleoside triphosphate hydrolases"/>
    <property type="match status" value="2"/>
</dbReference>
<dbReference type="Proteomes" id="UP000094378">
    <property type="component" value="Chromosome"/>
</dbReference>
<keyword evidence="4 6" id="KW-0067">ATP-binding</keyword>
<reference evidence="6 7" key="1">
    <citation type="submission" date="2016-08" db="EMBL/GenBank/DDBJ databases">
        <title>Complete genome sequence of Spiroplasma helicoides TABS-2 (DSM 22551).</title>
        <authorList>
            <person name="Shen W.-Y."/>
            <person name="Lo W.-S."/>
            <person name="Lai Y.-C."/>
            <person name="Kuo C.-H."/>
        </authorList>
    </citation>
    <scope>NUCLEOTIDE SEQUENCE [LARGE SCALE GENOMIC DNA]</scope>
    <source>
        <strain evidence="6 7">TABS-2</strain>
    </source>
</reference>
<dbReference type="Gene3D" id="3.40.50.300">
    <property type="entry name" value="P-loop containing nucleotide triphosphate hydrolases"/>
    <property type="match status" value="2"/>
</dbReference>
<dbReference type="NCBIfam" id="NF043078">
    <property type="entry name" value="MMSYN1_0168"/>
    <property type="match status" value="1"/>
</dbReference>
<dbReference type="PANTHER" id="PTHR43776:SF7">
    <property type="entry name" value="D,D-DIPEPTIDE TRANSPORT ATP-BINDING PROTEIN DDPF-RELATED"/>
    <property type="match status" value="1"/>
</dbReference>
<dbReference type="RefSeq" id="WP_069116405.1">
    <property type="nucleotide sequence ID" value="NZ_CP017015.1"/>
</dbReference>
<evidence type="ECO:0000259" key="5">
    <source>
        <dbReference type="PROSITE" id="PS50893"/>
    </source>
</evidence>
<dbReference type="EMBL" id="CP017015">
    <property type="protein sequence ID" value="AOG60454.1"/>
    <property type="molecule type" value="Genomic_DNA"/>
</dbReference>
<dbReference type="PROSITE" id="PS50893">
    <property type="entry name" value="ABC_TRANSPORTER_2"/>
    <property type="match status" value="1"/>
</dbReference>
<name>A0A1B3SKJ0_9MOLU</name>
<proteinExistence type="inferred from homology"/>
<dbReference type="SMART" id="SM00382">
    <property type="entry name" value="AAA"/>
    <property type="match status" value="1"/>
</dbReference>
<evidence type="ECO:0000313" key="6">
    <source>
        <dbReference type="EMBL" id="AOG60454.1"/>
    </source>
</evidence>
<dbReference type="CDD" id="cd03257">
    <property type="entry name" value="ABC_NikE_OppD_transporters"/>
    <property type="match status" value="1"/>
</dbReference>
<evidence type="ECO:0000313" key="7">
    <source>
        <dbReference type="Proteomes" id="UP000094378"/>
    </source>
</evidence>
<evidence type="ECO:0000256" key="1">
    <source>
        <dbReference type="ARBA" id="ARBA00005417"/>
    </source>
</evidence>
<gene>
    <name evidence="6" type="primary">oppF</name>
    <name evidence="6" type="ORF">SHELI_v1c05030</name>
</gene>
<dbReference type="GO" id="GO:0005524">
    <property type="term" value="F:ATP binding"/>
    <property type="evidence" value="ECO:0007669"/>
    <property type="project" value="UniProtKB-KW"/>
</dbReference>
<organism evidence="6 7">
    <name type="scientific">Spiroplasma helicoides</name>
    <dbReference type="NCBI Taxonomy" id="216938"/>
    <lineage>
        <taxon>Bacteria</taxon>
        <taxon>Bacillati</taxon>
        <taxon>Mycoplasmatota</taxon>
        <taxon>Mollicutes</taxon>
        <taxon>Entomoplasmatales</taxon>
        <taxon>Spiroplasmataceae</taxon>
        <taxon>Spiroplasma</taxon>
    </lineage>
</organism>
<dbReference type="PANTHER" id="PTHR43776">
    <property type="entry name" value="TRANSPORT ATP-BINDING PROTEIN"/>
    <property type="match status" value="1"/>
</dbReference>
<dbReference type="GO" id="GO:0016887">
    <property type="term" value="F:ATP hydrolysis activity"/>
    <property type="evidence" value="ECO:0007669"/>
    <property type="project" value="InterPro"/>
</dbReference>
<dbReference type="GO" id="GO:0015833">
    <property type="term" value="P:peptide transport"/>
    <property type="evidence" value="ECO:0007669"/>
    <property type="project" value="InterPro"/>
</dbReference>
<dbReference type="InterPro" id="IPR050319">
    <property type="entry name" value="ABC_transp_ATP-bind"/>
</dbReference>
<dbReference type="Pfam" id="PF08352">
    <property type="entry name" value="oligo_HPY"/>
    <property type="match status" value="1"/>
</dbReference>
<keyword evidence="2" id="KW-0813">Transport</keyword>
<dbReference type="STRING" id="216938.SHELI_v1c05030"/>
<comment type="similarity">
    <text evidence="1">Belongs to the ABC transporter superfamily.</text>
</comment>
<dbReference type="InterPro" id="IPR003439">
    <property type="entry name" value="ABC_transporter-like_ATP-bd"/>
</dbReference>
<evidence type="ECO:0000256" key="2">
    <source>
        <dbReference type="ARBA" id="ARBA00022448"/>
    </source>
</evidence>
<evidence type="ECO:0000256" key="4">
    <source>
        <dbReference type="ARBA" id="ARBA00022840"/>
    </source>
</evidence>
<dbReference type="Pfam" id="PF00005">
    <property type="entry name" value="ABC_tran"/>
    <property type="match status" value="2"/>
</dbReference>
<dbReference type="PATRIC" id="fig|216938.3.peg.513"/>
<dbReference type="GO" id="GO:0055085">
    <property type="term" value="P:transmembrane transport"/>
    <property type="evidence" value="ECO:0007669"/>
    <property type="project" value="UniProtKB-ARBA"/>
</dbReference>
<dbReference type="InterPro" id="IPR017871">
    <property type="entry name" value="ABC_transporter-like_CS"/>
</dbReference>
<protein>
    <submittedName>
        <fullName evidence="6">Oligopeptide ABC transporter ATP-binding protein</fullName>
    </submittedName>
</protein>
<dbReference type="InterPro" id="IPR003593">
    <property type="entry name" value="AAA+_ATPase"/>
</dbReference>
<dbReference type="AlphaFoldDB" id="A0A1B3SKJ0"/>
<keyword evidence="7" id="KW-1185">Reference proteome</keyword>
<accession>A0A1B3SKJ0</accession>
<keyword evidence="3" id="KW-0547">Nucleotide-binding</keyword>
<dbReference type="KEGG" id="shj:SHELI_v1c05030"/>
<dbReference type="PROSITE" id="PS00211">
    <property type="entry name" value="ABC_TRANSPORTER_1"/>
    <property type="match status" value="1"/>
</dbReference>
<dbReference type="InterPro" id="IPR013563">
    <property type="entry name" value="Oligopep_ABC_C"/>
</dbReference>
<evidence type="ECO:0000256" key="3">
    <source>
        <dbReference type="ARBA" id="ARBA00022741"/>
    </source>
</evidence>